<evidence type="ECO:0000256" key="5">
    <source>
        <dbReference type="ARBA" id="ARBA00022723"/>
    </source>
</evidence>
<dbReference type="SUPFAM" id="SSF53098">
    <property type="entry name" value="Ribonuclease H-like"/>
    <property type="match status" value="1"/>
</dbReference>
<organism evidence="17 18">
    <name type="scientific">Drosophila rhopaloa</name>
    <name type="common">Fruit fly</name>
    <dbReference type="NCBI Taxonomy" id="1041015"/>
    <lineage>
        <taxon>Eukaryota</taxon>
        <taxon>Metazoa</taxon>
        <taxon>Ecdysozoa</taxon>
        <taxon>Arthropoda</taxon>
        <taxon>Hexapoda</taxon>
        <taxon>Insecta</taxon>
        <taxon>Pterygota</taxon>
        <taxon>Neoptera</taxon>
        <taxon>Endopterygota</taxon>
        <taxon>Diptera</taxon>
        <taxon>Brachycera</taxon>
        <taxon>Muscomorpha</taxon>
        <taxon>Ephydroidea</taxon>
        <taxon>Drosophilidae</taxon>
        <taxon>Drosophila</taxon>
        <taxon>Sophophora</taxon>
    </lineage>
</organism>
<dbReference type="GeneID" id="108052102"/>
<evidence type="ECO:0000256" key="10">
    <source>
        <dbReference type="ARBA" id="ARBA00022918"/>
    </source>
</evidence>
<feature type="domain" description="BED-type" evidence="16">
    <location>
        <begin position="24"/>
        <end position="75"/>
    </location>
</feature>
<dbReference type="InterPro" id="IPR041373">
    <property type="entry name" value="RT_RNaseH"/>
</dbReference>
<keyword evidence="13" id="KW-0539">Nucleus</keyword>
<keyword evidence="2" id="KW-0808">Transferase</keyword>
<keyword evidence="8" id="KW-0378">Hydrolase</keyword>
<sequence>MDRYLKRTSNSEENVEEPAQKKKREASIAWDHFNKTAEKTHGVCKYCGKAIRTLGNTTNLLNHLNHVHPERIKNIKGKNPTTALDVFAGRATVFYTNDSARKRKLDEMVLNMIAVDVQPFSCVEDEGFSALLKKMDPRYKLPSRTYLRDVYLPREYEKCIETLRGILNSVDHLALTTDLWTSRANEGYITITCHFISNNFKLESAILSTQHLLTPTNHTAANIAKTIKSVLDDWAIAQKVVCLVSDNDASMKKACVSLKYKHLPCVAHTINLLVQDILKQPILEEIISKCKTVVSFFKRSSTAYAKFKAAQKTETPYGLVQEMPTRWNSAYEMIKRVILTNEYISVVLAVSHNAPSPLSAEEIDVLKEISILLAPCADATLSVSTNTNVSISLIIPVICELFHKVNGFDFKTIEGIAAADYMKIRLRERLFAYETRTIPRIATILDPRFKKQGFLAQSNSEEAAKALQEELNSVMTTTPRPQPAPPTEEPYMILYLSKRTSVAESKYHSFELETIAFIYALRRFRIYLYGQRFKIITDCNSLTLTLGGR</sequence>
<dbReference type="InterPro" id="IPR012337">
    <property type="entry name" value="RNaseH-like_sf"/>
</dbReference>
<evidence type="ECO:0000256" key="1">
    <source>
        <dbReference type="ARBA" id="ARBA00004123"/>
    </source>
</evidence>
<dbReference type="Gene3D" id="1.10.10.1070">
    <property type="entry name" value="Zinc finger, BED domain-containing"/>
    <property type="match status" value="1"/>
</dbReference>
<evidence type="ECO:0000256" key="11">
    <source>
        <dbReference type="ARBA" id="ARBA00023015"/>
    </source>
</evidence>
<protein>
    <recommendedName>
        <fullName evidence="16">BED-type domain-containing protein</fullName>
    </recommendedName>
</protein>
<name>A0ABM5J235_DRORH</name>
<evidence type="ECO:0000313" key="17">
    <source>
        <dbReference type="EnsemblMetazoa" id="XP_044312889.1"/>
    </source>
</evidence>
<evidence type="ECO:0000259" key="16">
    <source>
        <dbReference type="PROSITE" id="PS50808"/>
    </source>
</evidence>
<dbReference type="InterPro" id="IPR036236">
    <property type="entry name" value="Znf_C2H2_sf"/>
</dbReference>
<evidence type="ECO:0000256" key="7">
    <source>
        <dbReference type="ARBA" id="ARBA00022771"/>
    </source>
</evidence>
<evidence type="ECO:0000256" key="12">
    <source>
        <dbReference type="ARBA" id="ARBA00023163"/>
    </source>
</evidence>
<evidence type="ECO:0000256" key="3">
    <source>
        <dbReference type="ARBA" id="ARBA00022695"/>
    </source>
</evidence>
<keyword evidence="9" id="KW-0862">Zinc</keyword>
<keyword evidence="11" id="KW-0805">Transcription regulation</keyword>
<keyword evidence="10" id="KW-0695">RNA-directed DNA polymerase</keyword>
<dbReference type="EnsemblMetazoa" id="XM_044456954.1">
    <property type="protein sequence ID" value="XP_044312889.1"/>
    <property type="gene ID" value="LOC108052102"/>
</dbReference>
<keyword evidence="4" id="KW-0540">Nuclease</keyword>
<evidence type="ECO:0000256" key="8">
    <source>
        <dbReference type="ARBA" id="ARBA00022801"/>
    </source>
</evidence>
<evidence type="ECO:0000256" key="6">
    <source>
        <dbReference type="ARBA" id="ARBA00022759"/>
    </source>
</evidence>
<evidence type="ECO:0000313" key="18">
    <source>
        <dbReference type="Proteomes" id="UP001652680"/>
    </source>
</evidence>
<dbReference type="RefSeq" id="XP_044312889.1">
    <property type="nucleotide sequence ID" value="XM_044456954.1"/>
</dbReference>
<feature type="region of interest" description="Disordered" evidence="15">
    <location>
        <begin position="1"/>
        <end position="23"/>
    </location>
</feature>
<dbReference type="SUPFAM" id="SSF57667">
    <property type="entry name" value="beta-beta-alpha zinc fingers"/>
    <property type="match status" value="1"/>
</dbReference>
<keyword evidence="18" id="KW-1185">Reference proteome</keyword>
<reference evidence="18" key="1">
    <citation type="journal article" date="2021" name="Elife">
        <title>Highly contiguous assemblies of 101 drosophilid genomes.</title>
        <authorList>
            <person name="Kim B.Y."/>
            <person name="Wang J.R."/>
            <person name="Miller D.E."/>
            <person name="Barmina O."/>
            <person name="Delaney E."/>
            <person name="Thompson A."/>
            <person name="Comeault A.A."/>
            <person name="Peede D."/>
            <person name="D'Agostino E.R."/>
            <person name="Pelaez J."/>
            <person name="Aguilar J.M."/>
            <person name="Haji D."/>
            <person name="Matsunaga T."/>
            <person name="Armstrong E.E."/>
            <person name="Zych M."/>
            <person name="Ogawa Y."/>
            <person name="Stamenkovic-Radak M."/>
            <person name="Jelic M."/>
            <person name="Veselinovic M.S."/>
            <person name="Tanaskovic M."/>
            <person name="Eric P."/>
            <person name="Gao J.J."/>
            <person name="Katoh T.K."/>
            <person name="Toda M.J."/>
            <person name="Watabe H."/>
            <person name="Watada M."/>
            <person name="Davis J.S."/>
            <person name="Moyle L.C."/>
            <person name="Manoli G."/>
            <person name="Bertolini E."/>
            <person name="Kostal V."/>
            <person name="Hawley R.S."/>
            <person name="Takahashi A."/>
            <person name="Jones C.D."/>
            <person name="Price D.K."/>
            <person name="Whiteman N."/>
            <person name="Kopp A."/>
            <person name="Matute D.R."/>
            <person name="Petrov D.A."/>
        </authorList>
    </citation>
    <scope>NUCLEOTIDE SEQUENCE [LARGE SCALE GENOMIC DNA]</scope>
</reference>
<dbReference type="Proteomes" id="UP001652680">
    <property type="component" value="Unassembled WGS sequence"/>
</dbReference>
<dbReference type="InterPro" id="IPR007021">
    <property type="entry name" value="DUF659"/>
</dbReference>
<dbReference type="InterPro" id="IPR003656">
    <property type="entry name" value="Znf_BED"/>
</dbReference>
<dbReference type="SUPFAM" id="SSF140996">
    <property type="entry name" value="Hermes dimerisation domain"/>
    <property type="match status" value="1"/>
</dbReference>
<dbReference type="Pfam" id="PF17917">
    <property type="entry name" value="RT_RNaseH"/>
    <property type="match status" value="1"/>
</dbReference>
<evidence type="ECO:0000256" key="4">
    <source>
        <dbReference type="ARBA" id="ARBA00022722"/>
    </source>
</evidence>
<dbReference type="InterPro" id="IPR043502">
    <property type="entry name" value="DNA/RNA_pol_sf"/>
</dbReference>
<evidence type="ECO:0000256" key="14">
    <source>
        <dbReference type="PROSITE-ProRule" id="PRU00027"/>
    </source>
</evidence>
<dbReference type="PROSITE" id="PS50808">
    <property type="entry name" value="ZF_BED"/>
    <property type="match status" value="1"/>
</dbReference>
<dbReference type="PANTHER" id="PTHR46481">
    <property type="entry name" value="ZINC FINGER BED DOMAIN-CONTAINING PROTEIN 4"/>
    <property type="match status" value="1"/>
</dbReference>
<keyword evidence="6" id="KW-0255">Endonuclease</keyword>
<dbReference type="Pfam" id="PF02892">
    <property type="entry name" value="zf-BED"/>
    <property type="match status" value="1"/>
</dbReference>
<dbReference type="Pfam" id="PF04937">
    <property type="entry name" value="DUF659"/>
    <property type="match status" value="1"/>
</dbReference>
<comment type="subcellular location">
    <subcellularLocation>
        <location evidence="1">Nucleus</location>
    </subcellularLocation>
</comment>
<dbReference type="SUPFAM" id="SSF56672">
    <property type="entry name" value="DNA/RNA polymerases"/>
    <property type="match status" value="1"/>
</dbReference>
<keyword evidence="12" id="KW-0804">Transcription</keyword>
<keyword evidence="3" id="KW-0548">Nucleotidyltransferase</keyword>
<evidence type="ECO:0000256" key="13">
    <source>
        <dbReference type="ARBA" id="ARBA00023242"/>
    </source>
</evidence>
<keyword evidence="7 14" id="KW-0863">Zinc-finger</keyword>
<proteinExistence type="predicted"/>
<reference evidence="17" key="2">
    <citation type="submission" date="2025-05" db="UniProtKB">
        <authorList>
            <consortium name="EnsemblMetazoa"/>
        </authorList>
    </citation>
    <scope>IDENTIFICATION</scope>
</reference>
<dbReference type="PANTHER" id="PTHR46481:SF10">
    <property type="entry name" value="ZINC FINGER BED DOMAIN-CONTAINING PROTEIN 39"/>
    <property type="match status" value="1"/>
</dbReference>
<accession>A0ABM5J235</accession>
<dbReference type="SMART" id="SM00614">
    <property type="entry name" value="ZnF_BED"/>
    <property type="match status" value="1"/>
</dbReference>
<evidence type="ECO:0000256" key="9">
    <source>
        <dbReference type="ARBA" id="ARBA00022833"/>
    </source>
</evidence>
<evidence type="ECO:0000256" key="2">
    <source>
        <dbReference type="ARBA" id="ARBA00022679"/>
    </source>
</evidence>
<evidence type="ECO:0000256" key="15">
    <source>
        <dbReference type="SAM" id="MobiDB-lite"/>
    </source>
</evidence>
<dbReference type="InterPro" id="IPR052035">
    <property type="entry name" value="ZnF_BED_domain_contain"/>
</dbReference>
<keyword evidence="5" id="KW-0479">Metal-binding</keyword>